<reference evidence="4" key="1">
    <citation type="submission" date="2025-08" db="UniProtKB">
        <authorList>
            <consortium name="RefSeq"/>
        </authorList>
    </citation>
    <scope>IDENTIFICATION</scope>
    <source>
        <strain evidence="4">17A/GY</strain>
        <tissue evidence="4">Liver</tissue>
    </source>
</reference>
<evidence type="ECO:0000256" key="2">
    <source>
        <dbReference type="SAM" id="MobiDB-lite"/>
    </source>
</evidence>
<dbReference type="PANTHER" id="PTHR35154:SF1">
    <property type="entry name" value="PROTO-ONCOGENE FRAT1"/>
    <property type="match status" value="1"/>
</dbReference>
<name>A0A9J7GP63_CRIGR</name>
<dbReference type="RefSeq" id="XP_027289675.1">
    <property type="nucleotide sequence ID" value="XM_027433874.2"/>
</dbReference>
<dbReference type="PANTHER" id="PTHR35154">
    <property type="entry name" value="GBP PROTEIN"/>
    <property type="match status" value="1"/>
</dbReference>
<dbReference type="AlphaFoldDB" id="A0A9J7GP63"/>
<dbReference type="InterPro" id="IPR008014">
    <property type="entry name" value="GSK3-bd"/>
</dbReference>
<feature type="region of interest" description="Disordered" evidence="2">
    <location>
        <begin position="163"/>
        <end position="205"/>
    </location>
</feature>
<feature type="compositionally biased region" description="Polar residues" evidence="2">
    <location>
        <begin position="179"/>
        <end position="199"/>
    </location>
</feature>
<dbReference type="GO" id="GO:0090263">
    <property type="term" value="P:positive regulation of canonical Wnt signaling pathway"/>
    <property type="evidence" value="ECO:0007669"/>
    <property type="project" value="TreeGrafter"/>
</dbReference>
<sequence length="260" mass="27830">MRPQPRGPRQRAMQCQRAEKEAGFEAEGEDKDDSFLLLQQSVTLGSLTDVDQLIAKIGETLKLDTAHDGPASPSAAPGPPPLRVLAVISVEQNRSPARQMLRSSVPAETGAPAHPGAIRCMLWERGRLRSQAAPYCVAELTAGASALCPVSQQPGLEGPLVAGKPSTPQPLSGPCRQGWPQSRAMSRGLQQRCGSQPETHTSDEDPHQLLQQLLLSGNLIKEAVSRLHSLQLQLQANLSSHRFLKPLSAPVQEPPSPGSP</sequence>
<evidence type="ECO:0000256" key="1">
    <source>
        <dbReference type="ARBA" id="ARBA00010422"/>
    </source>
</evidence>
<organism evidence="3 4">
    <name type="scientific">Cricetulus griseus</name>
    <name type="common">Chinese hamster</name>
    <name type="synonym">Cricetulus barabensis griseus</name>
    <dbReference type="NCBI Taxonomy" id="10029"/>
    <lineage>
        <taxon>Eukaryota</taxon>
        <taxon>Metazoa</taxon>
        <taxon>Chordata</taxon>
        <taxon>Craniata</taxon>
        <taxon>Vertebrata</taxon>
        <taxon>Euteleostomi</taxon>
        <taxon>Mammalia</taxon>
        <taxon>Eutheria</taxon>
        <taxon>Euarchontoglires</taxon>
        <taxon>Glires</taxon>
        <taxon>Rodentia</taxon>
        <taxon>Myomorpha</taxon>
        <taxon>Muroidea</taxon>
        <taxon>Cricetidae</taxon>
        <taxon>Cricetinae</taxon>
        <taxon>Cricetulus</taxon>
    </lineage>
</organism>
<dbReference type="Pfam" id="PF05350">
    <property type="entry name" value="GSK-3_bind"/>
    <property type="match status" value="1"/>
</dbReference>
<dbReference type="GeneID" id="100753006"/>
<protein>
    <submittedName>
        <fullName evidence="4">Proto-oncogene FRAT1-like isoform X2</fullName>
    </submittedName>
</protein>
<dbReference type="KEGG" id="cge:100753006"/>
<dbReference type="OrthoDB" id="6381246at2759"/>
<gene>
    <name evidence="4" type="primary">LOC100753006</name>
</gene>
<accession>A0A9J7GP63</accession>
<dbReference type="Proteomes" id="UP001108280">
    <property type="component" value="Unplaced"/>
</dbReference>
<dbReference type="GO" id="GO:0005737">
    <property type="term" value="C:cytoplasm"/>
    <property type="evidence" value="ECO:0007669"/>
    <property type="project" value="TreeGrafter"/>
</dbReference>
<feature type="region of interest" description="Disordered" evidence="2">
    <location>
        <begin position="1"/>
        <end position="30"/>
    </location>
</feature>
<evidence type="ECO:0000313" key="4">
    <source>
        <dbReference type="RefSeq" id="XP_027289675.1"/>
    </source>
</evidence>
<keyword evidence="3" id="KW-1185">Reference proteome</keyword>
<proteinExistence type="inferred from homology"/>
<evidence type="ECO:0000313" key="3">
    <source>
        <dbReference type="Proteomes" id="UP001108280"/>
    </source>
</evidence>
<comment type="similarity">
    <text evidence="1">Belongs to the GSK-3-binding protein family.</text>
</comment>